<keyword evidence="1" id="KW-1133">Transmembrane helix</keyword>
<evidence type="ECO:0000313" key="3">
    <source>
        <dbReference type="EMBL" id="MDO1448124.1"/>
    </source>
</evidence>
<dbReference type="RefSeq" id="WP_302038926.1">
    <property type="nucleotide sequence ID" value="NZ_JAUKPO010000010.1"/>
</dbReference>
<dbReference type="Proteomes" id="UP001168528">
    <property type="component" value="Unassembled WGS sequence"/>
</dbReference>
<feature type="transmembrane region" description="Helical" evidence="1">
    <location>
        <begin position="74"/>
        <end position="90"/>
    </location>
</feature>
<keyword evidence="1" id="KW-0472">Membrane</keyword>
<name>A0ABT8R7P7_9BACT</name>
<evidence type="ECO:0000259" key="2">
    <source>
        <dbReference type="SMART" id="SM00014"/>
    </source>
</evidence>
<organism evidence="3 4">
    <name type="scientific">Rhodocytophaga aerolata</name>
    <dbReference type="NCBI Taxonomy" id="455078"/>
    <lineage>
        <taxon>Bacteria</taxon>
        <taxon>Pseudomonadati</taxon>
        <taxon>Bacteroidota</taxon>
        <taxon>Cytophagia</taxon>
        <taxon>Cytophagales</taxon>
        <taxon>Rhodocytophagaceae</taxon>
        <taxon>Rhodocytophaga</taxon>
    </lineage>
</organism>
<feature type="domain" description="Phosphatidic acid phosphatase type 2/haloperoxidase" evidence="2">
    <location>
        <begin position="144"/>
        <end position="256"/>
    </location>
</feature>
<reference evidence="3" key="1">
    <citation type="submission" date="2023-07" db="EMBL/GenBank/DDBJ databases">
        <title>The genome sequence of Rhodocytophaga aerolata KACC 12507.</title>
        <authorList>
            <person name="Zhang X."/>
        </authorList>
    </citation>
    <scope>NUCLEOTIDE SEQUENCE</scope>
    <source>
        <strain evidence="3">KACC 12507</strain>
    </source>
</reference>
<gene>
    <name evidence="3" type="ORF">Q0590_17755</name>
</gene>
<dbReference type="SMART" id="SM00014">
    <property type="entry name" value="acidPPc"/>
    <property type="match status" value="1"/>
</dbReference>
<accession>A0ABT8R7P7</accession>
<dbReference type="PANTHER" id="PTHR14969">
    <property type="entry name" value="SPHINGOSINE-1-PHOSPHATE PHOSPHOHYDROLASE"/>
    <property type="match status" value="1"/>
</dbReference>
<dbReference type="InterPro" id="IPR000326">
    <property type="entry name" value="PAP2/HPO"/>
</dbReference>
<dbReference type="EMBL" id="JAUKPO010000010">
    <property type="protein sequence ID" value="MDO1448124.1"/>
    <property type="molecule type" value="Genomic_DNA"/>
</dbReference>
<dbReference type="Gene3D" id="1.20.144.10">
    <property type="entry name" value="Phosphatidic acid phosphatase type 2/haloperoxidase"/>
    <property type="match status" value="1"/>
</dbReference>
<proteinExistence type="predicted"/>
<evidence type="ECO:0000256" key="1">
    <source>
        <dbReference type="SAM" id="Phobius"/>
    </source>
</evidence>
<dbReference type="Pfam" id="PF01569">
    <property type="entry name" value="PAP2"/>
    <property type="match status" value="1"/>
</dbReference>
<dbReference type="PANTHER" id="PTHR14969:SF13">
    <property type="entry name" value="AT30094P"/>
    <property type="match status" value="1"/>
</dbReference>
<evidence type="ECO:0000313" key="4">
    <source>
        <dbReference type="Proteomes" id="UP001168528"/>
    </source>
</evidence>
<dbReference type="SUPFAM" id="SSF48317">
    <property type="entry name" value="Acid phosphatase/Vanadium-dependent haloperoxidase"/>
    <property type="match status" value="1"/>
</dbReference>
<comment type="caution">
    <text evidence="3">The sequence shown here is derived from an EMBL/GenBank/DDBJ whole genome shotgun (WGS) entry which is preliminary data.</text>
</comment>
<dbReference type="CDD" id="cd03392">
    <property type="entry name" value="PAP2_like_2"/>
    <property type="match status" value="1"/>
</dbReference>
<keyword evidence="4" id="KW-1185">Reference proteome</keyword>
<protein>
    <submittedName>
        <fullName evidence="3">Phosphatase PAP2 family protein</fullName>
    </submittedName>
</protein>
<sequence>MYYHLPKLPMPGFLVLLFLFIHTGSMVPVFAQDSQDSIVVKRNIFKRVAIDGKNTILTVVQTYARPFHWQKRDFARLGGAFLISGAAMFIDEPVYKMMQRNQRPVFDELEKVGNFLGQPEYNYPFMVALWASGVLVNNDWLRDTGIMVIASVTTSGLLQTIAKEAVGRSRPEFERGAFSFKPFGGADYHSFPSGHTMLSVATAWILARQIDFVPLKVVFYALPVITGASRVYVGAHWLSDILLGSALGIACAESVLKLYPMIKEKNKHSFTVVPTPQGVSMVMKF</sequence>
<keyword evidence="1" id="KW-0812">Transmembrane</keyword>
<dbReference type="InterPro" id="IPR036938">
    <property type="entry name" value="PAP2/HPO_sf"/>
</dbReference>